<evidence type="ECO:0000256" key="8">
    <source>
        <dbReference type="SAM" id="Phobius"/>
    </source>
</evidence>
<protein>
    <recommendedName>
        <fullName evidence="9">Amino acid permease/ SLC12A domain-containing protein</fullName>
    </recommendedName>
</protein>
<feature type="transmembrane region" description="Helical" evidence="8">
    <location>
        <begin position="73"/>
        <end position="93"/>
    </location>
</feature>
<dbReference type="RefSeq" id="XP_003034524.1">
    <property type="nucleotide sequence ID" value="XM_003034478.1"/>
</dbReference>
<name>D8PX73_SCHCM</name>
<keyword evidence="5 8" id="KW-1133">Transmembrane helix</keyword>
<dbReference type="HOGENOM" id="CLU_007946_12_1_1"/>
<dbReference type="InterPro" id="IPR004841">
    <property type="entry name" value="AA-permease/SLC12A_dom"/>
</dbReference>
<evidence type="ECO:0000256" key="4">
    <source>
        <dbReference type="ARBA" id="ARBA00022970"/>
    </source>
</evidence>
<evidence type="ECO:0000256" key="2">
    <source>
        <dbReference type="ARBA" id="ARBA00022448"/>
    </source>
</evidence>
<feature type="transmembrane region" description="Helical" evidence="8">
    <location>
        <begin position="409"/>
        <end position="430"/>
    </location>
</feature>
<sequence length="538" mass="58953">MSHSQEKLDNSEKSVDVEIGPTVDPTVVDGSTDDPHMHRSLKGRHVSMIAIAGTLGTGLFLGSGKALANGGPVGAVLGYLIVGLLVGLMMYSLGEMMVYDPSAGGFIEFTSRYVDPALGFAAGWQFWFQTAMTAPTEVVAASIVIQYWDKNTDHLPIYVTVILLCTVAINIAGVKYFGEFEFWFAFLKIISIIGLIIMCLVVDLGGAPDHDRRGFRYWRDSPFNSNFQGLEPPSKARFFGFWAVLTQAAFSYGGMEGLASICLEAENPRVTMRTAVRAIFYRIVVLYIVALWLVGMCISPSDPHLLQANSADEGTAAESPFVIVITTSGIKVLDHIINAVVLTSAFSAGNEFLYSSSRALFMLAQEGQAPRIFSKILPNGVPIYALGFTSLFSLLAYLNCGSGGASKAFNWLSAITTLGSMLTWMGIALAHTRFYRGMKAQGVPREVLPFRTWMQPWGAWVVLISFIIIAFFSGWTALLHGEFAASDFFSAYINIPFVFVLYFGYKFVKKTKIVPLMEMDVTTHYVEGSVVRSKLVAH</sequence>
<reference evidence="10 11" key="1">
    <citation type="journal article" date="2010" name="Nat. Biotechnol.">
        <title>Genome sequence of the model mushroom Schizophyllum commune.</title>
        <authorList>
            <person name="Ohm R.A."/>
            <person name="de Jong J.F."/>
            <person name="Lugones L.G."/>
            <person name="Aerts A."/>
            <person name="Kothe E."/>
            <person name="Stajich J.E."/>
            <person name="de Vries R.P."/>
            <person name="Record E."/>
            <person name="Levasseur A."/>
            <person name="Baker S.E."/>
            <person name="Bartholomew K.A."/>
            <person name="Coutinho P.M."/>
            <person name="Erdmann S."/>
            <person name="Fowler T.J."/>
            <person name="Gathman A.C."/>
            <person name="Lombard V."/>
            <person name="Henrissat B."/>
            <person name="Knabe N."/>
            <person name="Kuees U."/>
            <person name="Lilly W.W."/>
            <person name="Lindquist E."/>
            <person name="Lucas S."/>
            <person name="Magnuson J.K."/>
            <person name="Piumi F."/>
            <person name="Raudaskoski M."/>
            <person name="Salamov A."/>
            <person name="Schmutz J."/>
            <person name="Schwarze F.W.M.R."/>
            <person name="vanKuyk P.A."/>
            <person name="Horton J.S."/>
            <person name="Grigoriev I.V."/>
            <person name="Woesten H.A.B."/>
        </authorList>
    </citation>
    <scope>NUCLEOTIDE SEQUENCE [LARGE SCALE GENOMIC DNA]</scope>
    <source>
        <strain evidence="11">H4-8 / FGSC 9210</strain>
    </source>
</reference>
<dbReference type="FunFam" id="1.20.1740.10:FF:000006">
    <property type="entry name" value="General amino acid permease"/>
    <property type="match status" value="1"/>
</dbReference>
<feature type="transmembrane region" description="Helical" evidence="8">
    <location>
        <begin position="336"/>
        <end position="355"/>
    </location>
</feature>
<evidence type="ECO:0000256" key="1">
    <source>
        <dbReference type="ARBA" id="ARBA00004141"/>
    </source>
</evidence>
<keyword evidence="4" id="KW-0029">Amino-acid transport</keyword>
<evidence type="ECO:0000256" key="5">
    <source>
        <dbReference type="ARBA" id="ARBA00022989"/>
    </source>
</evidence>
<feature type="transmembrane region" description="Helical" evidence="8">
    <location>
        <begin position="279"/>
        <end position="301"/>
    </location>
</feature>
<dbReference type="InParanoid" id="D8PX73"/>
<evidence type="ECO:0000313" key="10">
    <source>
        <dbReference type="EMBL" id="EFI99621.1"/>
    </source>
</evidence>
<dbReference type="GeneID" id="9585646"/>
<dbReference type="Pfam" id="PF00324">
    <property type="entry name" value="AA_permease"/>
    <property type="match status" value="1"/>
</dbReference>
<evidence type="ECO:0000256" key="7">
    <source>
        <dbReference type="SAM" id="MobiDB-lite"/>
    </source>
</evidence>
<keyword evidence="6 8" id="KW-0472">Membrane</keyword>
<feature type="transmembrane region" description="Helical" evidence="8">
    <location>
        <begin position="489"/>
        <end position="508"/>
    </location>
</feature>
<feature type="transmembrane region" description="Helical" evidence="8">
    <location>
        <begin position="46"/>
        <end position="67"/>
    </location>
</feature>
<feature type="domain" description="Amino acid permease/ SLC12A" evidence="9">
    <location>
        <begin position="45"/>
        <end position="513"/>
    </location>
</feature>
<dbReference type="Proteomes" id="UP000007431">
    <property type="component" value="Unassembled WGS sequence"/>
</dbReference>
<feature type="transmembrane region" description="Helical" evidence="8">
    <location>
        <begin position="155"/>
        <end position="177"/>
    </location>
</feature>
<dbReference type="PIRSF" id="PIRSF006060">
    <property type="entry name" value="AA_transporter"/>
    <property type="match status" value="1"/>
</dbReference>
<dbReference type="Gene3D" id="1.20.1740.10">
    <property type="entry name" value="Amino acid/polyamine transporter I"/>
    <property type="match status" value="1"/>
</dbReference>
<evidence type="ECO:0000259" key="9">
    <source>
        <dbReference type="Pfam" id="PF00324"/>
    </source>
</evidence>
<comment type="subcellular location">
    <subcellularLocation>
        <location evidence="1">Membrane</location>
        <topology evidence="1">Multi-pass membrane protein</topology>
    </subcellularLocation>
</comment>
<dbReference type="AlphaFoldDB" id="D8PX73"/>
<accession>D8PX73</accession>
<feature type="transmembrane region" description="Helical" evidence="8">
    <location>
        <begin position="183"/>
        <end position="206"/>
    </location>
</feature>
<evidence type="ECO:0000313" key="11">
    <source>
        <dbReference type="Proteomes" id="UP000007431"/>
    </source>
</evidence>
<feature type="compositionally biased region" description="Basic and acidic residues" evidence="7">
    <location>
        <begin position="1"/>
        <end position="16"/>
    </location>
</feature>
<dbReference type="PANTHER" id="PTHR43341:SF1">
    <property type="entry name" value="GENERAL AMINO-ACID PERMEASE GAP1"/>
    <property type="match status" value="1"/>
</dbReference>
<gene>
    <name evidence="10" type="ORF">SCHCODRAFT_66801</name>
</gene>
<feature type="region of interest" description="Disordered" evidence="7">
    <location>
        <begin position="1"/>
        <end position="34"/>
    </location>
</feature>
<feature type="transmembrane region" description="Helical" evidence="8">
    <location>
        <begin position="457"/>
        <end position="477"/>
    </location>
</feature>
<organism evidence="11">
    <name type="scientific">Schizophyllum commune (strain H4-8 / FGSC 9210)</name>
    <name type="common">Split gill fungus</name>
    <dbReference type="NCBI Taxonomy" id="578458"/>
    <lineage>
        <taxon>Eukaryota</taxon>
        <taxon>Fungi</taxon>
        <taxon>Dikarya</taxon>
        <taxon>Basidiomycota</taxon>
        <taxon>Agaricomycotina</taxon>
        <taxon>Agaricomycetes</taxon>
        <taxon>Agaricomycetidae</taxon>
        <taxon>Agaricales</taxon>
        <taxon>Schizophyllaceae</taxon>
        <taxon>Schizophyllum</taxon>
    </lineage>
</organism>
<dbReference type="STRING" id="578458.D8PX73"/>
<dbReference type="KEGG" id="scm:SCHCO_02493264"/>
<feature type="transmembrane region" description="Helical" evidence="8">
    <location>
        <begin position="376"/>
        <end position="397"/>
    </location>
</feature>
<dbReference type="OrthoDB" id="10062876at2759"/>
<proteinExistence type="predicted"/>
<keyword evidence="11" id="KW-1185">Reference proteome</keyword>
<evidence type="ECO:0000256" key="3">
    <source>
        <dbReference type="ARBA" id="ARBA00022692"/>
    </source>
</evidence>
<dbReference type="EMBL" id="GL377304">
    <property type="protein sequence ID" value="EFI99621.1"/>
    <property type="molecule type" value="Genomic_DNA"/>
</dbReference>
<evidence type="ECO:0000256" key="6">
    <source>
        <dbReference type="ARBA" id="ARBA00023136"/>
    </source>
</evidence>
<dbReference type="GO" id="GO:0016020">
    <property type="term" value="C:membrane"/>
    <property type="evidence" value="ECO:0007669"/>
    <property type="project" value="UniProtKB-SubCell"/>
</dbReference>
<dbReference type="GO" id="GO:0015171">
    <property type="term" value="F:amino acid transmembrane transporter activity"/>
    <property type="evidence" value="ECO:0007669"/>
    <property type="project" value="TreeGrafter"/>
</dbReference>
<keyword evidence="3 8" id="KW-0812">Transmembrane</keyword>
<dbReference type="PANTHER" id="PTHR43341">
    <property type="entry name" value="AMINO ACID PERMEASE"/>
    <property type="match status" value="1"/>
</dbReference>
<dbReference type="InterPro" id="IPR050524">
    <property type="entry name" value="APC_YAT"/>
</dbReference>
<dbReference type="eggNOG" id="KOG1286">
    <property type="taxonomic scope" value="Eukaryota"/>
</dbReference>
<dbReference type="OMA" id="PYMAWIC"/>
<dbReference type="VEuPathDB" id="FungiDB:SCHCODRAFT_02493264"/>
<keyword evidence="2" id="KW-0813">Transport</keyword>